<feature type="transmembrane region" description="Helical" evidence="1">
    <location>
        <begin position="143"/>
        <end position="162"/>
    </location>
</feature>
<dbReference type="InterPro" id="IPR013387">
    <property type="entry name" value="T3SS_PrgH/EprH"/>
</dbReference>
<dbReference type="Proteomes" id="UP000305202">
    <property type="component" value="Unassembled WGS sequence"/>
</dbReference>
<keyword evidence="1" id="KW-1133">Transmembrane helix</keyword>
<organism evidence="2 3">
    <name type="scientific">Martelella alba</name>
    <dbReference type="NCBI Taxonomy" id="2590451"/>
    <lineage>
        <taxon>Bacteria</taxon>
        <taxon>Pseudomonadati</taxon>
        <taxon>Pseudomonadota</taxon>
        <taxon>Alphaproteobacteria</taxon>
        <taxon>Hyphomicrobiales</taxon>
        <taxon>Aurantimonadaceae</taxon>
        <taxon>Martelella</taxon>
    </lineage>
</organism>
<dbReference type="EMBL" id="SZPQ01000061">
    <property type="protein sequence ID" value="TKI02797.1"/>
    <property type="molecule type" value="Genomic_DNA"/>
</dbReference>
<dbReference type="Gene3D" id="2.60.200.20">
    <property type="match status" value="1"/>
</dbReference>
<dbReference type="Pfam" id="PF09480">
    <property type="entry name" value="PrgH"/>
    <property type="match status" value="1"/>
</dbReference>
<gene>
    <name evidence="2" type="ORF">FCN80_23865</name>
</gene>
<name>A0ABY2SDV9_9HYPH</name>
<sequence>MHTEQDTFTNPRGIVVRLLNGTLKGCEYHLSAGKTLFITTDESGLCDMPLTSFPEDSIFVPAEGDGGNFEIVVPNDPGEAVVLRELRDTGTREITLECLRPYQTGSLLLAVRREDQTWPDDLLARRDDDAAAPSPVVRTRRRGGLIVAAVGVATIAAVLMFVQTKPDNGRKAIAALAGQLANEPDKYQVLSGRDGHIHVLARNDRDAAWGRQSLVRLPSARQATVASYREERQRIARWLGEHYPFVRLHQLILDSPEQPRVVMSRQRVRFDEPEQRRLREDLLRLMPYAADLHFEEMDDSAVAAQAEQGIKKLAVPYRRLDNADSVTFVITGALDDGERQRIKHFIEEYDYRWNGGYVEFAMEMKDDWLKGKSLKYGQHGYVKIAPGHWYFPKP</sequence>
<protein>
    <submittedName>
        <fullName evidence="2">PrgH/EprH family type III secretion apparatus protein</fullName>
    </submittedName>
</protein>
<dbReference type="NCBIfam" id="TIGR02554">
    <property type="entry name" value="PrgH"/>
    <property type="match status" value="1"/>
</dbReference>
<accession>A0ABY2SDV9</accession>
<dbReference type="Gene3D" id="3.30.70.1770">
    <property type="match status" value="1"/>
</dbReference>
<dbReference type="InterPro" id="IPR019029">
    <property type="entry name" value="T3SS_PrgH/EprH-like"/>
</dbReference>
<proteinExistence type="predicted"/>
<dbReference type="Gene3D" id="3.30.70.1780">
    <property type="match status" value="1"/>
</dbReference>
<evidence type="ECO:0000313" key="2">
    <source>
        <dbReference type="EMBL" id="TKI02797.1"/>
    </source>
</evidence>
<dbReference type="Gene3D" id="3.30.300.170">
    <property type="match status" value="1"/>
</dbReference>
<comment type="caution">
    <text evidence="2">The sequence shown here is derived from an EMBL/GenBank/DDBJ whole genome shotgun (WGS) entry which is preliminary data.</text>
</comment>
<keyword evidence="1" id="KW-0472">Membrane</keyword>
<keyword evidence="3" id="KW-1185">Reference proteome</keyword>
<evidence type="ECO:0000256" key="1">
    <source>
        <dbReference type="SAM" id="Phobius"/>
    </source>
</evidence>
<keyword evidence="1" id="KW-0812">Transmembrane</keyword>
<evidence type="ECO:0000313" key="3">
    <source>
        <dbReference type="Proteomes" id="UP000305202"/>
    </source>
</evidence>
<reference evidence="2 3" key="1">
    <citation type="submission" date="2019-04" db="EMBL/GenBank/DDBJ databases">
        <authorList>
            <person name="Li M."/>
            <person name="Gao C."/>
        </authorList>
    </citation>
    <scope>NUCLEOTIDE SEQUENCE [LARGE SCALE GENOMIC DNA]</scope>
    <source>
        <strain evidence="2 3">BGMRC 2031</strain>
    </source>
</reference>
<dbReference type="RefSeq" id="WP_136992820.1">
    <property type="nucleotide sequence ID" value="NZ_SZPQ01000061.1"/>
</dbReference>